<gene>
    <name evidence="1" type="ORF">GGR12_002680</name>
</gene>
<reference evidence="1 2" key="1">
    <citation type="submission" date="2020-08" db="EMBL/GenBank/DDBJ databases">
        <title>Genomic Encyclopedia of Type Strains, Phase IV (KMG-IV): sequencing the most valuable type-strain genomes for metagenomic binning, comparative biology and taxonomic classification.</title>
        <authorList>
            <person name="Goeker M."/>
        </authorList>
    </citation>
    <scope>NUCLEOTIDE SEQUENCE [LARGE SCALE GENOMIC DNA]</scope>
    <source>
        <strain evidence="1 2">DSM 23960</strain>
    </source>
</reference>
<dbReference type="Proteomes" id="UP000529946">
    <property type="component" value="Unassembled WGS sequence"/>
</dbReference>
<evidence type="ECO:0000313" key="2">
    <source>
        <dbReference type="Proteomes" id="UP000529946"/>
    </source>
</evidence>
<dbReference type="EMBL" id="JACIDM010000003">
    <property type="protein sequence ID" value="MBB4083792.1"/>
    <property type="molecule type" value="Genomic_DNA"/>
</dbReference>
<accession>A0A7W6NR20</accession>
<organism evidence="1 2">
    <name type="scientific">Brevundimonas lenta</name>
    <dbReference type="NCBI Taxonomy" id="424796"/>
    <lineage>
        <taxon>Bacteria</taxon>
        <taxon>Pseudomonadati</taxon>
        <taxon>Pseudomonadota</taxon>
        <taxon>Alphaproteobacteria</taxon>
        <taxon>Caulobacterales</taxon>
        <taxon>Caulobacteraceae</taxon>
        <taxon>Brevundimonas</taxon>
    </lineage>
</organism>
<proteinExistence type="predicted"/>
<evidence type="ECO:0000313" key="1">
    <source>
        <dbReference type="EMBL" id="MBB4083792.1"/>
    </source>
</evidence>
<dbReference type="InterPro" id="IPR035924">
    <property type="entry name" value="FlaG-like_sf"/>
</dbReference>
<dbReference type="Gene3D" id="3.30.160.170">
    <property type="entry name" value="FlaG-like"/>
    <property type="match status" value="1"/>
</dbReference>
<keyword evidence="1" id="KW-0282">Flagellum</keyword>
<keyword evidence="1" id="KW-0966">Cell projection</keyword>
<keyword evidence="1" id="KW-0969">Cilium</keyword>
<dbReference type="RefSeq" id="WP_183205857.1">
    <property type="nucleotide sequence ID" value="NZ_BAAAER010000003.1"/>
</dbReference>
<dbReference type="SUPFAM" id="SSF160214">
    <property type="entry name" value="FlaG-like"/>
    <property type="match status" value="1"/>
</dbReference>
<dbReference type="AlphaFoldDB" id="A0A7W6NR20"/>
<protein>
    <submittedName>
        <fullName evidence="1">Flagellar protein FlaG</fullName>
    </submittedName>
</protein>
<comment type="caution">
    <text evidence="1">The sequence shown here is derived from an EMBL/GenBank/DDBJ whole genome shotgun (WGS) entry which is preliminary data.</text>
</comment>
<name>A0A7W6NR20_9CAUL</name>
<keyword evidence="2" id="KW-1185">Reference proteome</keyword>
<sequence length="95" mass="10237">MHNNAKIALVTASPVSSANNAASSGDFRDSRAQQEADLAARYRLVIEEGPQAGSFIYKTLDRVTGEVVKQLPREQVVDLMQTPDYSAGSVINTKA</sequence>